<comment type="caution">
    <text evidence="3">The sequence shown here is derived from an EMBL/GenBank/DDBJ whole genome shotgun (WGS) entry which is preliminary data.</text>
</comment>
<keyword evidence="2" id="KW-0732">Signal</keyword>
<feature type="chain" id="PRO_5039399419" description="DUF732 domain-containing protein" evidence="2">
    <location>
        <begin position="23"/>
        <end position="151"/>
    </location>
</feature>
<reference evidence="3 4" key="1">
    <citation type="submission" date="2019-03" db="EMBL/GenBank/DDBJ databases">
        <title>Genomic Encyclopedia of Archaeal and Bacterial Type Strains, Phase II (KMG-II): from individual species to whole genera.</title>
        <authorList>
            <person name="Goeker M."/>
        </authorList>
    </citation>
    <scope>NUCLEOTIDE SEQUENCE [LARGE SCALE GENOMIC DNA]</scope>
    <source>
        <strain evidence="3 4">DSM 24323</strain>
    </source>
</reference>
<name>A0A4R7J9M3_9ACTN</name>
<accession>A0A4R7J9M3</accession>
<dbReference type="Proteomes" id="UP000295371">
    <property type="component" value="Unassembled WGS sequence"/>
</dbReference>
<feature type="signal peptide" evidence="2">
    <location>
        <begin position="1"/>
        <end position="22"/>
    </location>
</feature>
<evidence type="ECO:0000313" key="4">
    <source>
        <dbReference type="Proteomes" id="UP000295371"/>
    </source>
</evidence>
<dbReference type="PROSITE" id="PS51257">
    <property type="entry name" value="PROKAR_LIPOPROTEIN"/>
    <property type="match status" value="1"/>
</dbReference>
<feature type="compositionally biased region" description="Low complexity" evidence="1">
    <location>
        <begin position="33"/>
        <end position="55"/>
    </location>
</feature>
<dbReference type="AlphaFoldDB" id="A0A4R7J9M3"/>
<dbReference type="RefSeq" id="WP_133754432.1">
    <property type="nucleotide sequence ID" value="NZ_SOAW01000001.1"/>
</dbReference>
<protein>
    <recommendedName>
        <fullName evidence="5">DUF732 domain-containing protein</fullName>
    </recommendedName>
</protein>
<gene>
    <name evidence="3" type="ORF">CLV29_1647</name>
</gene>
<evidence type="ECO:0000256" key="1">
    <source>
        <dbReference type="SAM" id="MobiDB-lite"/>
    </source>
</evidence>
<keyword evidence="4" id="KW-1185">Reference proteome</keyword>
<organism evidence="3 4">
    <name type="scientific">Naumannella halotolerans</name>
    <dbReference type="NCBI Taxonomy" id="993414"/>
    <lineage>
        <taxon>Bacteria</taxon>
        <taxon>Bacillati</taxon>
        <taxon>Actinomycetota</taxon>
        <taxon>Actinomycetes</taxon>
        <taxon>Propionibacteriales</taxon>
        <taxon>Propionibacteriaceae</taxon>
        <taxon>Naumannella</taxon>
    </lineage>
</organism>
<evidence type="ECO:0008006" key="5">
    <source>
        <dbReference type="Google" id="ProtNLM"/>
    </source>
</evidence>
<dbReference type="EMBL" id="SOAW01000001">
    <property type="protein sequence ID" value="TDT34004.1"/>
    <property type="molecule type" value="Genomic_DNA"/>
</dbReference>
<evidence type="ECO:0000256" key="2">
    <source>
        <dbReference type="SAM" id="SignalP"/>
    </source>
</evidence>
<proteinExistence type="predicted"/>
<feature type="region of interest" description="Disordered" evidence="1">
    <location>
        <begin position="25"/>
        <end position="96"/>
    </location>
</feature>
<dbReference type="OrthoDB" id="4966970at2"/>
<evidence type="ECO:0000313" key="3">
    <source>
        <dbReference type="EMBL" id="TDT34004.1"/>
    </source>
</evidence>
<sequence length="151" mass="14816">MTMKTFAGGLAAAALSATLLLSGCGGSEEESAADAPAAETAAPEAEPETGATSAESGESTEDHAESDDADSSGRPSEDEVATGLKTLLESTGTELPGEADQIISCMAGSLVASDMSDEGLQKIADGQAPTDAADTEAFSAALSDTSCYTGG</sequence>